<organism evidence="2 3">
    <name type="scientific">Brassica rapa subsp. trilocularis</name>
    <dbReference type="NCBI Taxonomy" id="1813537"/>
    <lineage>
        <taxon>Eukaryota</taxon>
        <taxon>Viridiplantae</taxon>
        <taxon>Streptophyta</taxon>
        <taxon>Embryophyta</taxon>
        <taxon>Tracheophyta</taxon>
        <taxon>Spermatophyta</taxon>
        <taxon>Magnoliopsida</taxon>
        <taxon>eudicotyledons</taxon>
        <taxon>Gunneridae</taxon>
        <taxon>Pentapetalae</taxon>
        <taxon>rosids</taxon>
        <taxon>malvids</taxon>
        <taxon>Brassicales</taxon>
        <taxon>Brassicaceae</taxon>
        <taxon>Brassiceae</taxon>
        <taxon>Brassica</taxon>
    </lineage>
</organism>
<proteinExistence type="predicted"/>
<evidence type="ECO:0000313" key="2">
    <source>
        <dbReference type="EMBL" id="KAG5393398.1"/>
    </source>
</evidence>
<evidence type="ECO:0000313" key="3">
    <source>
        <dbReference type="Proteomes" id="UP000823674"/>
    </source>
</evidence>
<accession>A0ABQ7M3P6</accession>
<reference evidence="2 3" key="1">
    <citation type="submission" date="2021-03" db="EMBL/GenBank/DDBJ databases">
        <authorList>
            <person name="King G.J."/>
            <person name="Bancroft I."/>
            <person name="Baten A."/>
            <person name="Bloomfield J."/>
            <person name="Borpatragohain P."/>
            <person name="He Z."/>
            <person name="Irish N."/>
            <person name="Irwin J."/>
            <person name="Liu K."/>
            <person name="Mauleon R.P."/>
            <person name="Moore J."/>
            <person name="Morris R."/>
            <person name="Ostergaard L."/>
            <person name="Wang B."/>
            <person name="Wells R."/>
        </authorList>
    </citation>
    <scope>NUCLEOTIDE SEQUENCE [LARGE SCALE GENOMIC DNA]</scope>
    <source>
        <strain evidence="2">R-o-18</strain>
        <tissue evidence="2">Leaf</tissue>
    </source>
</reference>
<keyword evidence="3" id="KW-1185">Reference proteome</keyword>
<evidence type="ECO:0008006" key="4">
    <source>
        <dbReference type="Google" id="ProtNLM"/>
    </source>
</evidence>
<dbReference type="EMBL" id="JADBGQ010000006">
    <property type="protein sequence ID" value="KAG5393398.1"/>
    <property type="molecule type" value="Genomic_DNA"/>
</dbReference>
<gene>
    <name evidence="2" type="primary">A06p025080.1_BraROA</name>
    <name evidence="2" type="ORF">IGI04_023361</name>
</gene>
<evidence type="ECO:0000256" key="1">
    <source>
        <dbReference type="SAM" id="Phobius"/>
    </source>
</evidence>
<sequence length="88" mass="10113">MLLWSLYALVEALWFCRVFMLLSESVCLYIVVVSTSIKHEEQVERRHVTVLGDTTKGKVDHMGQTNTCYHVTEEDNMSDVKVVVFCIS</sequence>
<name>A0ABQ7M3P6_BRACM</name>
<feature type="transmembrane region" description="Helical" evidence="1">
    <location>
        <begin position="12"/>
        <end position="37"/>
    </location>
</feature>
<keyword evidence="1" id="KW-0472">Membrane</keyword>
<protein>
    <recommendedName>
        <fullName evidence="4">Secreted protein</fullName>
    </recommendedName>
</protein>
<keyword evidence="1" id="KW-0812">Transmembrane</keyword>
<dbReference type="Proteomes" id="UP000823674">
    <property type="component" value="Chromosome A06"/>
</dbReference>
<comment type="caution">
    <text evidence="2">The sequence shown here is derived from an EMBL/GenBank/DDBJ whole genome shotgun (WGS) entry which is preliminary data.</text>
</comment>
<keyword evidence="1" id="KW-1133">Transmembrane helix</keyword>